<dbReference type="InterPro" id="IPR013094">
    <property type="entry name" value="AB_hydrolase_3"/>
</dbReference>
<dbReference type="PANTHER" id="PTHR48081:SF19">
    <property type="entry name" value="AB HYDROLASE SUPERFAMILY PROTEIN C4A8.06C"/>
    <property type="match status" value="1"/>
</dbReference>
<organism evidence="6 7">
    <name type="scientific">Coleophoma cylindrospora</name>
    <dbReference type="NCBI Taxonomy" id="1849047"/>
    <lineage>
        <taxon>Eukaryota</taxon>
        <taxon>Fungi</taxon>
        <taxon>Dikarya</taxon>
        <taxon>Ascomycota</taxon>
        <taxon>Pezizomycotina</taxon>
        <taxon>Leotiomycetes</taxon>
        <taxon>Helotiales</taxon>
        <taxon>Dermateaceae</taxon>
        <taxon>Coleophoma</taxon>
    </lineage>
</organism>
<accession>A0A3D8SEN5</accession>
<comment type="caution">
    <text evidence="6">The sequence shown here is derived from an EMBL/GenBank/DDBJ whole genome shotgun (WGS) entry which is preliminary data.</text>
</comment>
<keyword evidence="2" id="KW-0378">Hydrolase</keyword>
<comment type="similarity">
    <text evidence="1">Belongs to the 'GDXG' lipolytic enzyme family.</text>
</comment>
<dbReference type="OrthoDB" id="2336090at2759"/>
<feature type="domain" description="Alpha/beta hydrolase fold-3" evidence="5">
    <location>
        <begin position="169"/>
        <end position="223"/>
    </location>
</feature>
<dbReference type="PANTHER" id="PTHR48081">
    <property type="entry name" value="AB HYDROLASE SUPERFAMILY PROTEIN C4A8.06C"/>
    <property type="match status" value="1"/>
</dbReference>
<dbReference type="AlphaFoldDB" id="A0A3D8SEN5"/>
<gene>
    <name evidence="6" type="ORF">BP6252_02379</name>
</gene>
<protein>
    <recommendedName>
        <fullName evidence="5">Alpha/beta hydrolase fold-3 domain-containing protein</fullName>
    </recommendedName>
</protein>
<name>A0A3D8SEN5_9HELO</name>
<keyword evidence="7" id="KW-1185">Reference proteome</keyword>
<feature type="active site" evidence="3">
    <location>
        <position position="182"/>
    </location>
</feature>
<evidence type="ECO:0000256" key="4">
    <source>
        <dbReference type="SAM" id="MobiDB-lite"/>
    </source>
</evidence>
<dbReference type="EMBL" id="PDLM01000002">
    <property type="protein sequence ID" value="RDW84789.1"/>
    <property type="molecule type" value="Genomic_DNA"/>
</dbReference>
<dbReference type="SUPFAM" id="SSF53474">
    <property type="entry name" value="alpha/beta-Hydrolases"/>
    <property type="match status" value="1"/>
</dbReference>
<evidence type="ECO:0000256" key="2">
    <source>
        <dbReference type="ARBA" id="ARBA00022801"/>
    </source>
</evidence>
<feature type="compositionally biased region" description="Polar residues" evidence="4">
    <location>
        <begin position="636"/>
        <end position="646"/>
    </location>
</feature>
<dbReference type="InterPro" id="IPR029058">
    <property type="entry name" value="AB_hydrolase_fold"/>
</dbReference>
<dbReference type="STRING" id="1849047.A0A3D8SEN5"/>
<evidence type="ECO:0000256" key="1">
    <source>
        <dbReference type="ARBA" id="ARBA00010515"/>
    </source>
</evidence>
<proteinExistence type="inferred from homology"/>
<dbReference type="Proteomes" id="UP000256645">
    <property type="component" value="Unassembled WGS sequence"/>
</dbReference>
<feature type="region of interest" description="Disordered" evidence="4">
    <location>
        <begin position="622"/>
        <end position="685"/>
    </location>
</feature>
<dbReference type="Gene3D" id="3.40.50.1820">
    <property type="entry name" value="alpha/beta hydrolase"/>
    <property type="match status" value="1"/>
</dbReference>
<dbReference type="GO" id="GO:0016787">
    <property type="term" value="F:hydrolase activity"/>
    <property type="evidence" value="ECO:0007669"/>
    <property type="project" value="UniProtKB-KW"/>
</dbReference>
<evidence type="ECO:0000313" key="6">
    <source>
        <dbReference type="EMBL" id="RDW84789.1"/>
    </source>
</evidence>
<feature type="region of interest" description="Disordered" evidence="4">
    <location>
        <begin position="760"/>
        <end position="797"/>
    </location>
</feature>
<dbReference type="InterPro" id="IPR033140">
    <property type="entry name" value="Lipase_GDXG_put_SER_AS"/>
</dbReference>
<dbReference type="Pfam" id="PF07859">
    <property type="entry name" value="Abhydrolase_3"/>
    <property type="match status" value="1"/>
</dbReference>
<dbReference type="InterPro" id="IPR050300">
    <property type="entry name" value="GDXG_lipolytic_enzyme"/>
</dbReference>
<feature type="region of interest" description="Disordered" evidence="4">
    <location>
        <begin position="695"/>
        <end position="714"/>
    </location>
</feature>
<reference evidence="6 7" key="1">
    <citation type="journal article" date="2018" name="IMA Fungus">
        <title>IMA Genome-F 9: Draft genome sequence of Annulohypoxylon stygium, Aspergillus mulundensis, Berkeleyomyces basicola (syn. Thielaviopsis basicola), Ceratocystis smalleyi, two Cercospora beticola strains, Coleophoma cylindrospora, Fusarium fracticaudum, Phialophora cf. hyalina, and Morchella septimelata.</title>
        <authorList>
            <person name="Wingfield B.D."/>
            <person name="Bills G.F."/>
            <person name="Dong Y."/>
            <person name="Huang W."/>
            <person name="Nel W.J."/>
            <person name="Swalarsk-Parry B.S."/>
            <person name="Vaghefi N."/>
            <person name="Wilken P.M."/>
            <person name="An Z."/>
            <person name="de Beer Z.W."/>
            <person name="De Vos L."/>
            <person name="Chen L."/>
            <person name="Duong T.A."/>
            <person name="Gao Y."/>
            <person name="Hammerbacher A."/>
            <person name="Kikkert J.R."/>
            <person name="Li Y."/>
            <person name="Li H."/>
            <person name="Li K."/>
            <person name="Li Q."/>
            <person name="Liu X."/>
            <person name="Ma X."/>
            <person name="Naidoo K."/>
            <person name="Pethybridge S.J."/>
            <person name="Sun J."/>
            <person name="Steenkamp E.T."/>
            <person name="van der Nest M.A."/>
            <person name="van Wyk S."/>
            <person name="Wingfield M.J."/>
            <person name="Xiong C."/>
            <person name="Yue Q."/>
            <person name="Zhang X."/>
        </authorList>
    </citation>
    <scope>NUCLEOTIDE SEQUENCE [LARGE SCALE GENOMIC DNA]</scope>
    <source>
        <strain evidence="6 7">BP6252</strain>
    </source>
</reference>
<evidence type="ECO:0000256" key="3">
    <source>
        <dbReference type="PROSITE-ProRule" id="PRU10038"/>
    </source>
</evidence>
<evidence type="ECO:0000259" key="5">
    <source>
        <dbReference type="Pfam" id="PF07859"/>
    </source>
</evidence>
<evidence type="ECO:0000313" key="7">
    <source>
        <dbReference type="Proteomes" id="UP000256645"/>
    </source>
</evidence>
<dbReference type="PROSITE" id="PS01174">
    <property type="entry name" value="LIPASE_GDXG_SER"/>
    <property type="match status" value="1"/>
</dbReference>
<sequence length="797" mass="88311">MVLDLFAGAHLVGPAMTRTIVASLTKKMGNEGRATDDPGYKETLDLMRRFIDFTAVNTVEDVQHITTAWMPAPPSVLVTGVEIPSDFYSVAAEHISANLGPVNLNRVGKTWWQWRRPGSVVRAEWVEMKSDYLERKANGDEGKKVMFYIHGGAYFFGGISHGPQIQRHARKDPSHIVIAGDSAGGGLCVALLILLRDQGLPLPAGASLISPWVDLTHSFPSITLHTDFDYVPAHGFHAKPSLSWPPPSTEEMKSLNWPTHPGAEPDHEMEIDGEKVVLTDQFQMYAQNTHLQIPLVSGICAASLGGLCPIQVIAGGGEVLRDEQIYLAHKAADPKSYAPSAEILANNGQTEADVHKYPPTDVQLLIFDDCPHAAPTLGHTRGAKYQYRSIAQFAAWALARAQKTDIEIEDYDDDATINGEMGTASFGQIGRAGDPLQPFVDHMIRHRVDRFGYLFPLKPPSGLRACTFPASEIGWPKAAALKGYFKYKAEQEKKFGSLLKKATQSDTSSVLAHEQRQKNAKIGYITFPDGEVPPPSALAGRRVLGQEVEREKERGRLGKGIVGLLFGRFDEATPVSAGRKTESANNPRRKTVMYQPNQLDSFNPVQADTEPFTMRPVRRYTEALPSPPVPPMAESSRAQAEPSTGIQRRRTEPGFYEQNTYEVRRPTSSDQRNSTPYEDEEVYDAGDIEDILDSYREDPLTPTQPEASSRSERRRTAIYHSAAFDDLESLDTMVDWDGPITSASPQSDISMRKQWRITGQYKYDDDDDAVKGDFDSEEPPPAYEDSTRASRFIKPLK</sequence>